<dbReference type="RefSeq" id="WP_092177358.1">
    <property type="nucleotide sequence ID" value="NZ_FNZH01000006.1"/>
</dbReference>
<dbReference type="STRING" id="1416801.SAMN05192553_106166"/>
<organism evidence="3 4">
    <name type="scientific">Cyclobacterium xiamenense</name>
    <dbReference type="NCBI Taxonomy" id="1297121"/>
    <lineage>
        <taxon>Bacteria</taxon>
        <taxon>Pseudomonadati</taxon>
        <taxon>Bacteroidota</taxon>
        <taxon>Cytophagia</taxon>
        <taxon>Cytophagales</taxon>
        <taxon>Cyclobacteriaceae</taxon>
        <taxon>Cyclobacterium</taxon>
    </lineage>
</organism>
<dbReference type="Proteomes" id="UP000199403">
    <property type="component" value="Unassembled WGS sequence"/>
</dbReference>
<dbReference type="AlphaFoldDB" id="A0A1H7ABE9"/>
<dbReference type="PROSITE" id="PS51257">
    <property type="entry name" value="PROKAR_LIPOPROTEIN"/>
    <property type="match status" value="1"/>
</dbReference>
<accession>A0A1H7ABE9</accession>
<feature type="signal peptide" evidence="1">
    <location>
        <begin position="1"/>
        <end position="20"/>
    </location>
</feature>
<protein>
    <submittedName>
        <fullName evidence="3">Glucose/arabinose dehydrogenase, beta-propeller fold</fullName>
    </submittedName>
</protein>
<evidence type="ECO:0000313" key="3">
    <source>
        <dbReference type="EMBL" id="SEJ62718.1"/>
    </source>
</evidence>
<evidence type="ECO:0000256" key="1">
    <source>
        <dbReference type="SAM" id="SignalP"/>
    </source>
</evidence>
<keyword evidence="1" id="KW-0732">Signal</keyword>
<sequence>MIPTRLLFACSLFAAFSACVPEDSEPAPDPVETGEPQLVNAFPSLSFDRPLEMVHAGDGSDRLFVVEQRGVISVFPNEPATGQRSVFLNLENQVDDAGNEEGLLGLAFHPNYASNGYFYVNYTASNPDRTVVSRFSVAAADPKRADPGTERVLLEIEQPFSNHNGGHLAFGPDGFLYVSVGDGGSGGDPQNHGQNPQTLLGTILRLDVDREEGNLAYAIPADNPFVGNQEGFREEVYAYGLRNVWKFSFDSETGALWAADVGQNRFEEISLIESGGNYGWNTMEGNACFSPSSNCAQEGLDLPLWTYDHSQGDVSVTGGYVYRGTALPELAGRYVFGDFASGRIWALDFSETGEPKVSELVQATFPVASFGLDQEGELLISGFDGRIYRIEYAGE</sequence>
<dbReference type="PANTHER" id="PTHR19328:SF75">
    <property type="entry name" value="ALDOSE SUGAR DEHYDROGENASE YLII"/>
    <property type="match status" value="1"/>
</dbReference>
<gene>
    <name evidence="3" type="ORF">SAMN05192553_106166</name>
</gene>
<dbReference type="PANTHER" id="PTHR19328">
    <property type="entry name" value="HEDGEHOG-INTERACTING PROTEIN"/>
    <property type="match status" value="1"/>
</dbReference>
<dbReference type="OrthoDB" id="9770043at2"/>
<dbReference type="Gene3D" id="2.120.10.30">
    <property type="entry name" value="TolB, C-terminal domain"/>
    <property type="match status" value="1"/>
</dbReference>
<dbReference type="InterPro" id="IPR011041">
    <property type="entry name" value="Quinoprot_gluc/sorb_DH_b-prop"/>
</dbReference>
<evidence type="ECO:0000313" key="4">
    <source>
        <dbReference type="Proteomes" id="UP000199403"/>
    </source>
</evidence>
<evidence type="ECO:0000259" key="2">
    <source>
        <dbReference type="Pfam" id="PF07995"/>
    </source>
</evidence>
<dbReference type="InterPro" id="IPR011042">
    <property type="entry name" value="6-blade_b-propeller_TolB-like"/>
</dbReference>
<name>A0A1H7ABE9_9BACT</name>
<reference evidence="4" key="1">
    <citation type="submission" date="2016-10" db="EMBL/GenBank/DDBJ databases">
        <authorList>
            <person name="Varghese N."/>
            <person name="Submissions S."/>
        </authorList>
    </citation>
    <scope>NUCLEOTIDE SEQUENCE [LARGE SCALE GENOMIC DNA]</scope>
    <source>
        <strain evidence="4">IBRC-M 10761</strain>
    </source>
</reference>
<dbReference type="Pfam" id="PF07995">
    <property type="entry name" value="GSDH"/>
    <property type="match status" value="1"/>
</dbReference>
<keyword evidence="4" id="KW-1185">Reference proteome</keyword>
<dbReference type="InterPro" id="IPR012938">
    <property type="entry name" value="Glc/Sorbosone_DH"/>
</dbReference>
<proteinExistence type="predicted"/>
<feature type="domain" description="Glucose/Sorbosone dehydrogenase" evidence="2">
    <location>
        <begin position="47"/>
        <end position="355"/>
    </location>
</feature>
<dbReference type="SUPFAM" id="SSF50952">
    <property type="entry name" value="Soluble quinoprotein glucose dehydrogenase"/>
    <property type="match status" value="1"/>
</dbReference>
<dbReference type="EMBL" id="FNZH01000006">
    <property type="protein sequence ID" value="SEJ62718.1"/>
    <property type="molecule type" value="Genomic_DNA"/>
</dbReference>
<feature type="chain" id="PRO_5011564982" evidence="1">
    <location>
        <begin position="21"/>
        <end position="395"/>
    </location>
</feature>